<dbReference type="HAMAP" id="MF_00421">
    <property type="entry name" value="PurQ"/>
    <property type="match status" value="1"/>
</dbReference>
<dbReference type="AlphaFoldDB" id="A0A0E2B5D5"/>
<comment type="catalytic activity">
    <reaction evidence="8">
        <text>L-glutamine + H2O = L-glutamate + NH4(+)</text>
        <dbReference type="Rhea" id="RHEA:15889"/>
        <dbReference type="ChEBI" id="CHEBI:15377"/>
        <dbReference type="ChEBI" id="CHEBI:28938"/>
        <dbReference type="ChEBI" id="CHEBI:29985"/>
        <dbReference type="ChEBI" id="CHEBI:58359"/>
        <dbReference type="EC" id="3.5.1.2"/>
    </reaction>
</comment>
<dbReference type="NCBIfam" id="TIGR01737">
    <property type="entry name" value="FGAM_synth_I"/>
    <property type="match status" value="1"/>
</dbReference>
<comment type="caution">
    <text evidence="9">The sequence shown here is derived from an EMBL/GenBank/DDBJ whole genome shotgun (WGS) entry which is preliminary data.</text>
</comment>
<evidence type="ECO:0000256" key="3">
    <source>
        <dbReference type="ARBA" id="ARBA00022741"/>
    </source>
</evidence>
<dbReference type="GO" id="GO:0004642">
    <property type="term" value="F:phosphoribosylformylglycinamidine synthase activity"/>
    <property type="evidence" value="ECO:0007669"/>
    <property type="project" value="UniProtKB-UniRule"/>
</dbReference>
<dbReference type="InterPro" id="IPR010075">
    <property type="entry name" value="PRibForGlyAmidine_synth_PurQ"/>
</dbReference>
<feature type="active site" evidence="8">
    <location>
        <position position="197"/>
    </location>
</feature>
<dbReference type="Gene3D" id="3.40.50.880">
    <property type="match status" value="1"/>
</dbReference>
<dbReference type="PANTHER" id="PTHR47552">
    <property type="entry name" value="PHOSPHORIBOSYLFORMYLGLYCINAMIDINE SYNTHASE SUBUNIT PURQ"/>
    <property type="match status" value="1"/>
</dbReference>
<keyword evidence="3 8" id="KW-0547">Nucleotide-binding</keyword>
<comment type="catalytic activity">
    <reaction evidence="8">
        <text>N(2)-formyl-N(1)-(5-phospho-beta-D-ribosyl)glycinamide + L-glutamine + ATP + H2O = 2-formamido-N(1)-(5-O-phospho-beta-D-ribosyl)acetamidine + L-glutamate + ADP + phosphate + H(+)</text>
        <dbReference type="Rhea" id="RHEA:17129"/>
        <dbReference type="ChEBI" id="CHEBI:15377"/>
        <dbReference type="ChEBI" id="CHEBI:15378"/>
        <dbReference type="ChEBI" id="CHEBI:29985"/>
        <dbReference type="ChEBI" id="CHEBI:30616"/>
        <dbReference type="ChEBI" id="CHEBI:43474"/>
        <dbReference type="ChEBI" id="CHEBI:58359"/>
        <dbReference type="ChEBI" id="CHEBI:147286"/>
        <dbReference type="ChEBI" id="CHEBI:147287"/>
        <dbReference type="ChEBI" id="CHEBI:456216"/>
        <dbReference type="EC" id="6.3.5.3"/>
    </reaction>
</comment>
<dbReference type="EMBL" id="AHMY02000025">
    <property type="protein sequence ID" value="EKO16526.1"/>
    <property type="molecule type" value="Genomic_DNA"/>
</dbReference>
<name>A0A0E2B5D5_9LEPT</name>
<evidence type="ECO:0000256" key="8">
    <source>
        <dbReference type="HAMAP-Rule" id="MF_00421"/>
    </source>
</evidence>
<dbReference type="GO" id="GO:0005524">
    <property type="term" value="F:ATP binding"/>
    <property type="evidence" value="ECO:0007669"/>
    <property type="project" value="UniProtKB-KW"/>
</dbReference>
<dbReference type="NCBIfam" id="NF002957">
    <property type="entry name" value="PRK03619.1"/>
    <property type="match status" value="1"/>
</dbReference>
<comment type="subcellular location">
    <subcellularLocation>
        <location evidence="8">Cytoplasm</location>
    </subcellularLocation>
</comment>
<dbReference type="UniPathway" id="UPA00074">
    <property type="reaction ID" value="UER00128"/>
</dbReference>
<proteinExistence type="inferred from homology"/>
<dbReference type="Pfam" id="PF13507">
    <property type="entry name" value="GATase_5"/>
    <property type="match status" value="1"/>
</dbReference>
<dbReference type="EC" id="6.3.5.3" evidence="8"/>
<dbReference type="EC" id="3.5.1.2" evidence="8"/>
<evidence type="ECO:0000256" key="5">
    <source>
        <dbReference type="ARBA" id="ARBA00022801"/>
    </source>
</evidence>
<dbReference type="PROSITE" id="PS51273">
    <property type="entry name" value="GATASE_TYPE_1"/>
    <property type="match status" value="1"/>
</dbReference>
<evidence type="ECO:0000256" key="2">
    <source>
        <dbReference type="ARBA" id="ARBA00022598"/>
    </source>
</evidence>
<dbReference type="CDD" id="cd01740">
    <property type="entry name" value="GATase1_FGAR_AT"/>
    <property type="match status" value="1"/>
</dbReference>
<accession>A0A0E2B5D5</accession>
<dbReference type="SMART" id="SM01211">
    <property type="entry name" value="GATase_5"/>
    <property type="match status" value="1"/>
</dbReference>
<comment type="subunit">
    <text evidence="8">Part of the FGAM synthase complex composed of 1 PurL, 1 PurQ and 2 PurS subunits.</text>
</comment>
<feature type="active site" evidence="8">
    <location>
        <position position="195"/>
    </location>
</feature>
<keyword evidence="4 8" id="KW-0658">Purine biosynthesis</keyword>
<keyword evidence="6 8" id="KW-0067">ATP-binding</keyword>
<keyword evidence="1 8" id="KW-0963">Cytoplasm</keyword>
<keyword evidence="5 8" id="KW-0378">Hydrolase</keyword>
<organism evidence="9 10">
    <name type="scientific">Leptospira kirschneri str. H1</name>
    <dbReference type="NCBI Taxonomy" id="1049966"/>
    <lineage>
        <taxon>Bacteria</taxon>
        <taxon>Pseudomonadati</taxon>
        <taxon>Spirochaetota</taxon>
        <taxon>Spirochaetia</taxon>
        <taxon>Leptospirales</taxon>
        <taxon>Leptospiraceae</taxon>
        <taxon>Leptospira</taxon>
    </lineage>
</organism>
<reference evidence="9 10" key="1">
    <citation type="submission" date="2012-10" db="EMBL/GenBank/DDBJ databases">
        <authorList>
            <person name="Harkins D.M."/>
            <person name="Durkin A.S."/>
            <person name="Brinkac L.M."/>
            <person name="Selengut J.D."/>
            <person name="Sanka R."/>
            <person name="DePew J."/>
            <person name="Purushe J."/>
            <person name="Peacock S.J."/>
            <person name="Thaipadungpanit J."/>
            <person name="Wuthiekanun V.W."/>
            <person name="Day N.P."/>
            <person name="Vinetz J.M."/>
            <person name="Sutton G.G."/>
            <person name="Nelson W.C."/>
            <person name="Fouts D.E."/>
        </authorList>
    </citation>
    <scope>NUCLEOTIDE SEQUENCE [LARGE SCALE GENOMIC DNA]</scope>
    <source>
        <strain evidence="9 10">H1</strain>
    </source>
</reference>
<evidence type="ECO:0000256" key="7">
    <source>
        <dbReference type="ARBA" id="ARBA00022962"/>
    </source>
</evidence>
<dbReference type="GO" id="GO:0006189">
    <property type="term" value="P:'de novo' IMP biosynthetic process"/>
    <property type="evidence" value="ECO:0007669"/>
    <property type="project" value="UniProtKB-UniRule"/>
</dbReference>
<dbReference type="Proteomes" id="UP000006253">
    <property type="component" value="Unassembled WGS sequence"/>
</dbReference>
<dbReference type="InterPro" id="IPR029062">
    <property type="entry name" value="Class_I_gatase-like"/>
</dbReference>
<protein>
    <recommendedName>
        <fullName evidence="8">Phosphoribosylformylglycinamidine synthase subunit PurQ</fullName>
        <shortName evidence="8">FGAM synthase</shortName>
        <ecNumber evidence="8">6.3.5.3</ecNumber>
    </recommendedName>
    <alternativeName>
        <fullName evidence="8">Formylglycinamide ribonucleotide amidotransferase subunit I</fullName>
        <shortName evidence="8">FGAR amidotransferase I</shortName>
        <shortName evidence="8">FGAR-AT I</shortName>
    </alternativeName>
    <alternativeName>
        <fullName evidence="8">Glutaminase PurQ</fullName>
        <ecNumber evidence="8">3.5.1.2</ecNumber>
    </alternativeName>
    <alternativeName>
        <fullName evidence="8">Phosphoribosylformylglycinamidine synthase subunit I</fullName>
    </alternativeName>
</protein>
<dbReference type="SUPFAM" id="SSF52317">
    <property type="entry name" value="Class I glutamine amidotransferase-like"/>
    <property type="match status" value="1"/>
</dbReference>
<comment type="pathway">
    <text evidence="8">Purine metabolism; IMP biosynthesis via de novo pathway; 5-amino-1-(5-phospho-D-ribosyl)imidazole from N(2)-formyl-N(1)-(5-phospho-D-ribosyl)glycinamide: step 1/2.</text>
</comment>
<comment type="function">
    <text evidence="8">Part of the phosphoribosylformylglycinamidine synthase complex involved in the purines biosynthetic pathway. Catalyzes the ATP-dependent conversion of formylglycinamide ribonucleotide (FGAR) and glutamine to yield formylglycinamidine ribonucleotide (FGAM) and glutamate. The FGAM synthase complex is composed of three subunits. PurQ produces an ammonia molecule by converting glutamine to glutamate. PurL transfers the ammonia molecule to FGAR to form FGAM in an ATP-dependent manner. PurS interacts with PurQ and PurL and is thought to assist in the transfer of the ammonia molecule from PurQ to PurL.</text>
</comment>
<dbReference type="GO" id="GO:0005737">
    <property type="term" value="C:cytoplasm"/>
    <property type="evidence" value="ECO:0007669"/>
    <property type="project" value="UniProtKB-SubCell"/>
</dbReference>
<dbReference type="PANTHER" id="PTHR47552:SF1">
    <property type="entry name" value="PHOSPHORIBOSYLFORMYLGLYCINAMIDINE SYNTHASE SUBUNIT PURQ"/>
    <property type="match status" value="1"/>
</dbReference>
<sequence length="219" mass="24132">MKVAVITFPGSNCDSDIYRVLKDQYNAEVDRIWHRDGLDKKYELVILPGGFSYGDYLRSGAMAGFSPVMKSVKEHVDKGGKLFGICNGFQILTEAEYLPGALIRNKTLKYICKTVILKKGSAGNSVTASMDVRKELKIPIAHADGCYYATSDVLKQLEDEDRILFRYSGENPNGSLDSIAGITSKNFKIIGMMPHPERAMNPITGEMDGKIVLDLILGA</sequence>
<keyword evidence="7 8" id="KW-0315">Glutamine amidotransferase</keyword>
<evidence type="ECO:0000313" key="9">
    <source>
        <dbReference type="EMBL" id="EKO16526.1"/>
    </source>
</evidence>
<dbReference type="RefSeq" id="WP_004753198.1">
    <property type="nucleotide sequence ID" value="NZ_AHMY02000025.1"/>
</dbReference>
<evidence type="ECO:0000256" key="1">
    <source>
        <dbReference type="ARBA" id="ARBA00022490"/>
    </source>
</evidence>
<dbReference type="GeneID" id="34314114"/>
<evidence type="ECO:0000256" key="6">
    <source>
        <dbReference type="ARBA" id="ARBA00022840"/>
    </source>
</evidence>
<evidence type="ECO:0000256" key="4">
    <source>
        <dbReference type="ARBA" id="ARBA00022755"/>
    </source>
</evidence>
<feature type="active site" description="Nucleophile" evidence="8">
    <location>
        <position position="86"/>
    </location>
</feature>
<gene>
    <name evidence="8 9" type="primary">purQ</name>
    <name evidence="9" type="ORF">LEP1GSC081_2962</name>
</gene>
<dbReference type="GO" id="GO:0004359">
    <property type="term" value="F:glutaminase activity"/>
    <property type="evidence" value="ECO:0007669"/>
    <property type="project" value="UniProtKB-EC"/>
</dbReference>
<dbReference type="PIRSF" id="PIRSF001586">
    <property type="entry name" value="FGAM_synth_I"/>
    <property type="match status" value="1"/>
</dbReference>
<evidence type="ECO:0000313" key="10">
    <source>
        <dbReference type="Proteomes" id="UP000006253"/>
    </source>
</evidence>
<keyword evidence="2 8" id="KW-0436">Ligase</keyword>